<dbReference type="AlphaFoldDB" id="A0A4Y2WGK1"/>
<proteinExistence type="predicted"/>
<keyword evidence="2" id="KW-1185">Reference proteome</keyword>
<name>A0A4Y2WGK1_ARAVE</name>
<evidence type="ECO:0000313" key="2">
    <source>
        <dbReference type="Proteomes" id="UP000499080"/>
    </source>
</evidence>
<gene>
    <name evidence="1" type="ORF">AVEN_181232_1</name>
</gene>
<organism evidence="1 2">
    <name type="scientific">Araneus ventricosus</name>
    <name type="common">Orbweaver spider</name>
    <name type="synonym">Epeira ventricosa</name>
    <dbReference type="NCBI Taxonomy" id="182803"/>
    <lineage>
        <taxon>Eukaryota</taxon>
        <taxon>Metazoa</taxon>
        <taxon>Ecdysozoa</taxon>
        <taxon>Arthropoda</taxon>
        <taxon>Chelicerata</taxon>
        <taxon>Arachnida</taxon>
        <taxon>Araneae</taxon>
        <taxon>Araneomorphae</taxon>
        <taxon>Entelegynae</taxon>
        <taxon>Araneoidea</taxon>
        <taxon>Araneidae</taxon>
        <taxon>Araneus</taxon>
    </lineage>
</organism>
<sequence length="238" mass="27284">MATCRHCGGTDFYDNLRMPPLWRHRSQRVKNCSSRQLMTGILWCSQWSSESKWHRGLDRKGISGFAGESNDQCPRASTGWGPRHKEAQAWVICVTETTPREDWVSRGDASSGQEGIIRYLTRIVITFSFLFCNSLFSGYEGKGFSSFRKRRRVPDRVCSGCLPIRAKDPHYLLKLFQKLIFSLSLIWLVFHNEDFDEQRKMGKRRKKAENESIKAILDGSVVRAFSVNQGAIPLSKSL</sequence>
<reference evidence="1 2" key="1">
    <citation type="journal article" date="2019" name="Sci. Rep.">
        <title>Orb-weaving spider Araneus ventricosus genome elucidates the spidroin gene catalogue.</title>
        <authorList>
            <person name="Kono N."/>
            <person name="Nakamura H."/>
            <person name="Ohtoshi R."/>
            <person name="Moran D.A.P."/>
            <person name="Shinohara A."/>
            <person name="Yoshida Y."/>
            <person name="Fujiwara M."/>
            <person name="Mori M."/>
            <person name="Tomita M."/>
            <person name="Arakawa K."/>
        </authorList>
    </citation>
    <scope>NUCLEOTIDE SEQUENCE [LARGE SCALE GENOMIC DNA]</scope>
</reference>
<dbReference type="EMBL" id="BGPR01060981">
    <property type="protein sequence ID" value="GBO36733.1"/>
    <property type="molecule type" value="Genomic_DNA"/>
</dbReference>
<comment type="caution">
    <text evidence="1">The sequence shown here is derived from an EMBL/GenBank/DDBJ whole genome shotgun (WGS) entry which is preliminary data.</text>
</comment>
<evidence type="ECO:0000313" key="1">
    <source>
        <dbReference type="EMBL" id="GBO36733.1"/>
    </source>
</evidence>
<accession>A0A4Y2WGK1</accession>
<dbReference type="Proteomes" id="UP000499080">
    <property type="component" value="Unassembled WGS sequence"/>
</dbReference>
<protein>
    <submittedName>
        <fullName evidence="1">Uncharacterized protein</fullName>
    </submittedName>
</protein>